<keyword evidence="2" id="KW-1185">Reference proteome</keyword>
<gene>
    <name evidence="1" type="ORF">ALNOE001_12620</name>
</gene>
<reference evidence="1 2" key="1">
    <citation type="submission" date="2018-06" db="EMBL/GenBank/DDBJ databases">
        <title>Genomic insight into two independent archaeal endosymbiosis events.</title>
        <authorList>
            <person name="Lind A.E."/>
            <person name="Lewis W.H."/>
            <person name="Spang A."/>
            <person name="Guy L."/>
            <person name="Embley M.T."/>
            <person name="Ettema T.J.G."/>
        </authorList>
    </citation>
    <scope>NUCLEOTIDE SEQUENCE [LARGE SCALE GENOMIC DNA]</scope>
    <source>
        <strain evidence="1">NOE</strain>
    </source>
</reference>
<accession>A0A366MBC9</accession>
<dbReference type="EMBL" id="NIZT01000030">
    <property type="protein sequence ID" value="RBQ22990.1"/>
    <property type="molecule type" value="Genomic_DNA"/>
</dbReference>
<organism evidence="1 2">
    <name type="scientific">Candidatus Methanobinarius endosymbioticus</name>
    <dbReference type="NCBI Taxonomy" id="2006182"/>
    <lineage>
        <taxon>Archaea</taxon>
        <taxon>Methanobacteriati</taxon>
        <taxon>Methanobacteriota</taxon>
        <taxon>Methanomada group</taxon>
        <taxon>Methanobacteria</taxon>
        <taxon>Methanobacteriales</taxon>
        <taxon>Methanobacteriaceae</taxon>
        <taxon>Candidatus Methanobinarius</taxon>
    </lineage>
</organism>
<name>A0A366MBC9_9EURY</name>
<proteinExistence type="predicted"/>
<protein>
    <recommendedName>
        <fullName evidence="3">Transglutaminase-like domain-containing protein</fullName>
    </recommendedName>
</protein>
<dbReference type="AlphaFoldDB" id="A0A366MBC9"/>
<sequence length="111" mass="12460">MGGTYTRYLGTAPLGGLTVLKKIYANPSGNHTNCVGYSNLFVSLARTVGVPVSHIEIKGHVIVAAYFYKSKNWKEVLIEPQWSSSYLKHTDNHYNYKHFNITDNKGKIVQV</sequence>
<evidence type="ECO:0000313" key="2">
    <source>
        <dbReference type="Proteomes" id="UP000253099"/>
    </source>
</evidence>
<dbReference type="Proteomes" id="UP000253099">
    <property type="component" value="Unassembled WGS sequence"/>
</dbReference>
<evidence type="ECO:0008006" key="3">
    <source>
        <dbReference type="Google" id="ProtNLM"/>
    </source>
</evidence>
<comment type="caution">
    <text evidence="1">The sequence shown here is derived from an EMBL/GenBank/DDBJ whole genome shotgun (WGS) entry which is preliminary data.</text>
</comment>
<evidence type="ECO:0000313" key="1">
    <source>
        <dbReference type="EMBL" id="RBQ22990.1"/>
    </source>
</evidence>